<feature type="binding site" evidence="8">
    <location>
        <begin position="11"/>
        <end position="13"/>
    </location>
    <ligand>
        <name>ATP</name>
        <dbReference type="ChEBI" id="CHEBI:30616"/>
    </ligand>
</feature>
<evidence type="ECO:0000256" key="4">
    <source>
        <dbReference type="ARBA" id="ARBA00022840"/>
    </source>
</evidence>
<organism evidence="10 11">
    <name type="scientific">Peptoniphilus koenoeneniae</name>
    <dbReference type="NCBI Taxonomy" id="507751"/>
    <lineage>
        <taxon>Bacteria</taxon>
        <taxon>Bacillati</taxon>
        <taxon>Bacillota</taxon>
        <taxon>Tissierellia</taxon>
        <taxon>Tissierellales</taxon>
        <taxon>Peptoniphilaceae</taxon>
        <taxon>Peptoniphilus</taxon>
    </lineage>
</organism>
<feature type="binding site" evidence="8">
    <location>
        <position position="134"/>
    </location>
    <ligand>
        <name>L-tryptophan</name>
        <dbReference type="ChEBI" id="CHEBI:57912"/>
    </ligand>
</feature>
<gene>
    <name evidence="8" type="primary">trpS</name>
    <name evidence="10" type="ORF">J2S72_000356</name>
</gene>
<feature type="binding site" evidence="8">
    <location>
        <begin position="19"/>
        <end position="20"/>
    </location>
    <ligand>
        <name>ATP</name>
        <dbReference type="ChEBI" id="CHEBI:30616"/>
    </ligand>
</feature>
<dbReference type="NCBIfam" id="TIGR00233">
    <property type="entry name" value="trpS"/>
    <property type="match status" value="1"/>
</dbReference>
<sequence>MDKKIVYSGIQPSGKLTLGNYLGALSNFSELQEEYNCLYCIVDMHSITIPQVPQELRKASLDVLSLYLAAGLDPKKSIIYIQSHVHQHVELGWLLNTITSLGQLERMTQFKDKSKKVKEVDAGLLNYPVLMAADILLYQTSYVPVGEDQRQHLELTRDLAQRFNSRYSETFTIPEILTPKLGAKIMSLQDPSSKMSKSDKDENASIFIIEDEKATANKIKRAVTDSVGIINYSDEQPGIKNLINIYSSLSSLSPQEIVKKYEGVGYGVFKEELAQVVVDGLRPIRNKYEEYRKDKDYLERVYRDGDERASYLAEKTVRKVFKKMGFIPK</sequence>
<dbReference type="HAMAP" id="MF_00140_B">
    <property type="entry name" value="Trp_tRNA_synth_B"/>
    <property type="match status" value="1"/>
</dbReference>
<dbReference type="PANTHER" id="PTHR43766">
    <property type="entry name" value="TRYPTOPHAN--TRNA LIGASE, MITOCHONDRIAL"/>
    <property type="match status" value="1"/>
</dbReference>
<dbReference type="SUPFAM" id="SSF52374">
    <property type="entry name" value="Nucleotidylyl transferase"/>
    <property type="match status" value="1"/>
</dbReference>
<keyword evidence="11" id="KW-1185">Reference proteome</keyword>
<dbReference type="Gene3D" id="3.40.50.620">
    <property type="entry name" value="HUPs"/>
    <property type="match status" value="1"/>
</dbReference>
<evidence type="ECO:0000256" key="2">
    <source>
        <dbReference type="ARBA" id="ARBA00022598"/>
    </source>
</evidence>
<evidence type="ECO:0000256" key="3">
    <source>
        <dbReference type="ARBA" id="ARBA00022741"/>
    </source>
</evidence>
<comment type="subunit">
    <text evidence="8">Homodimer.</text>
</comment>
<evidence type="ECO:0000256" key="9">
    <source>
        <dbReference type="RuleBase" id="RU363036"/>
    </source>
</evidence>
<dbReference type="InterPro" id="IPR050203">
    <property type="entry name" value="Trp-tRNA_synthetase"/>
</dbReference>
<keyword evidence="4 8" id="KW-0067">ATP-binding</keyword>
<dbReference type="InterPro" id="IPR014729">
    <property type="entry name" value="Rossmann-like_a/b/a_fold"/>
</dbReference>
<evidence type="ECO:0000256" key="8">
    <source>
        <dbReference type="HAMAP-Rule" id="MF_00140"/>
    </source>
</evidence>
<dbReference type="EC" id="6.1.1.2" evidence="8"/>
<reference evidence="10 11" key="1">
    <citation type="submission" date="2023-07" db="EMBL/GenBank/DDBJ databases">
        <title>Genomic Encyclopedia of Type Strains, Phase IV (KMG-IV): sequencing the most valuable type-strain genomes for metagenomic binning, comparative biology and taxonomic classification.</title>
        <authorList>
            <person name="Goeker M."/>
        </authorList>
    </citation>
    <scope>NUCLEOTIDE SEQUENCE [LARGE SCALE GENOMIC DNA]</scope>
    <source>
        <strain evidence="10 11">DSM 22616</strain>
    </source>
</reference>
<dbReference type="Proteomes" id="UP001236559">
    <property type="component" value="Unassembled WGS sequence"/>
</dbReference>
<dbReference type="GO" id="GO:0004830">
    <property type="term" value="F:tryptophan-tRNA ligase activity"/>
    <property type="evidence" value="ECO:0007669"/>
    <property type="project" value="UniProtKB-EC"/>
</dbReference>
<comment type="catalytic activity">
    <reaction evidence="7 8">
        <text>tRNA(Trp) + L-tryptophan + ATP = L-tryptophyl-tRNA(Trp) + AMP + diphosphate + H(+)</text>
        <dbReference type="Rhea" id="RHEA:24080"/>
        <dbReference type="Rhea" id="RHEA-COMP:9671"/>
        <dbReference type="Rhea" id="RHEA-COMP:9705"/>
        <dbReference type="ChEBI" id="CHEBI:15378"/>
        <dbReference type="ChEBI" id="CHEBI:30616"/>
        <dbReference type="ChEBI" id="CHEBI:33019"/>
        <dbReference type="ChEBI" id="CHEBI:57912"/>
        <dbReference type="ChEBI" id="CHEBI:78442"/>
        <dbReference type="ChEBI" id="CHEBI:78535"/>
        <dbReference type="ChEBI" id="CHEBI:456215"/>
        <dbReference type="EC" id="6.1.1.2"/>
    </reaction>
</comment>
<evidence type="ECO:0000256" key="1">
    <source>
        <dbReference type="ARBA" id="ARBA00005594"/>
    </source>
</evidence>
<dbReference type="InterPro" id="IPR024109">
    <property type="entry name" value="Trp-tRNA-ligase_bac-type"/>
</dbReference>
<keyword evidence="5 8" id="KW-0648">Protein biosynthesis</keyword>
<dbReference type="EMBL" id="JAUSTN010000002">
    <property type="protein sequence ID" value="MDQ0274348.1"/>
    <property type="molecule type" value="Genomic_DNA"/>
</dbReference>
<proteinExistence type="inferred from homology"/>
<feature type="binding site" evidence="8">
    <location>
        <begin position="146"/>
        <end position="148"/>
    </location>
    <ligand>
        <name>ATP</name>
        <dbReference type="ChEBI" id="CHEBI:30616"/>
    </ligand>
</feature>
<comment type="subcellular location">
    <subcellularLocation>
        <location evidence="8">Cytoplasm</location>
    </subcellularLocation>
</comment>
<dbReference type="PROSITE" id="PS00178">
    <property type="entry name" value="AA_TRNA_LIGASE_I"/>
    <property type="match status" value="1"/>
</dbReference>
<protein>
    <recommendedName>
        <fullName evidence="8">Tryptophan--tRNA ligase</fullName>
        <ecNumber evidence="8">6.1.1.2</ecNumber>
    </recommendedName>
    <alternativeName>
        <fullName evidence="8">Tryptophanyl-tRNA synthetase</fullName>
        <shortName evidence="8">TrpRS</shortName>
    </alternativeName>
</protein>
<comment type="caution">
    <text evidence="10">The sequence shown here is derived from an EMBL/GenBank/DDBJ whole genome shotgun (WGS) entry which is preliminary data.</text>
</comment>
<keyword evidence="8" id="KW-0963">Cytoplasm</keyword>
<keyword evidence="2 8" id="KW-0436">Ligase</keyword>
<keyword evidence="6 8" id="KW-0030">Aminoacyl-tRNA synthetase</keyword>
<dbReference type="PANTHER" id="PTHR43766:SF1">
    <property type="entry name" value="TRYPTOPHAN--TRNA LIGASE, MITOCHONDRIAL"/>
    <property type="match status" value="1"/>
</dbReference>
<feature type="binding site" evidence="8">
    <location>
        <position position="185"/>
    </location>
    <ligand>
        <name>ATP</name>
        <dbReference type="ChEBI" id="CHEBI:30616"/>
    </ligand>
</feature>
<dbReference type="InterPro" id="IPR001412">
    <property type="entry name" value="aa-tRNA-synth_I_CS"/>
</dbReference>
<keyword evidence="3 8" id="KW-0547">Nucleotide-binding</keyword>
<evidence type="ECO:0000313" key="10">
    <source>
        <dbReference type="EMBL" id="MDQ0274348.1"/>
    </source>
</evidence>
<feature type="short sequence motif" description="'HIGH' region" evidence="8">
    <location>
        <begin position="12"/>
        <end position="20"/>
    </location>
</feature>
<dbReference type="CDD" id="cd00806">
    <property type="entry name" value="TrpRS_core"/>
    <property type="match status" value="1"/>
</dbReference>
<evidence type="ECO:0000256" key="5">
    <source>
        <dbReference type="ARBA" id="ARBA00022917"/>
    </source>
</evidence>
<comment type="similarity">
    <text evidence="1 8 9">Belongs to the class-I aminoacyl-tRNA synthetase family.</text>
</comment>
<dbReference type="PRINTS" id="PR01039">
    <property type="entry name" value="TRNASYNTHTRP"/>
</dbReference>
<evidence type="ECO:0000256" key="7">
    <source>
        <dbReference type="ARBA" id="ARBA00049929"/>
    </source>
</evidence>
<comment type="function">
    <text evidence="8">Catalyzes the attachment of tryptophan to tRNA(Trp).</text>
</comment>
<name>A0ABU0ASU3_9FIRM</name>
<dbReference type="InterPro" id="IPR002305">
    <property type="entry name" value="aa-tRNA-synth_Ic"/>
</dbReference>
<dbReference type="RefSeq" id="WP_023054732.1">
    <property type="nucleotide sequence ID" value="NZ_JAUSTN010000002.1"/>
</dbReference>
<dbReference type="Pfam" id="PF00579">
    <property type="entry name" value="tRNA-synt_1b"/>
    <property type="match status" value="1"/>
</dbReference>
<evidence type="ECO:0000256" key="6">
    <source>
        <dbReference type="ARBA" id="ARBA00023146"/>
    </source>
</evidence>
<dbReference type="InterPro" id="IPR002306">
    <property type="entry name" value="Trp-tRNA-ligase"/>
</dbReference>
<dbReference type="Gene3D" id="1.10.240.10">
    <property type="entry name" value="Tyrosyl-Transfer RNA Synthetase"/>
    <property type="match status" value="1"/>
</dbReference>
<feature type="short sequence motif" description="'KMSKS' region" evidence="8">
    <location>
        <begin position="194"/>
        <end position="198"/>
    </location>
</feature>
<accession>A0ABU0ASU3</accession>
<feature type="binding site" evidence="8">
    <location>
        <begin position="194"/>
        <end position="198"/>
    </location>
    <ligand>
        <name>ATP</name>
        <dbReference type="ChEBI" id="CHEBI:30616"/>
    </ligand>
</feature>
<evidence type="ECO:0000313" key="11">
    <source>
        <dbReference type="Proteomes" id="UP001236559"/>
    </source>
</evidence>